<evidence type="ECO:0000313" key="1">
    <source>
        <dbReference type="EMBL" id="BAT03117.1"/>
    </source>
</evidence>
<dbReference type="SUPFAM" id="SSF81383">
    <property type="entry name" value="F-box domain"/>
    <property type="match status" value="1"/>
</dbReference>
<dbReference type="InterPro" id="IPR036047">
    <property type="entry name" value="F-box-like_dom_sf"/>
</dbReference>
<evidence type="ECO:0000313" key="2">
    <source>
        <dbReference type="Proteomes" id="UP000059680"/>
    </source>
</evidence>
<accession>A0A0P0XAJ6</accession>
<dbReference type="EMBL" id="AP014963">
    <property type="protein sequence ID" value="BAT03117.1"/>
    <property type="molecule type" value="Genomic_DNA"/>
</dbReference>
<name>A0A0P0XAJ6_ORYSJ</name>
<dbReference type="AlphaFoldDB" id="A0A0P0XAJ6"/>
<proteinExistence type="predicted"/>
<dbReference type="PaxDb" id="39947-A0A0P0XAJ6"/>
<dbReference type="InParanoid" id="A0A0P0XAJ6"/>
<organism evidence="1 2">
    <name type="scientific">Oryza sativa subsp. japonica</name>
    <name type="common">Rice</name>
    <dbReference type="NCBI Taxonomy" id="39947"/>
    <lineage>
        <taxon>Eukaryota</taxon>
        <taxon>Viridiplantae</taxon>
        <taxon>Streptophyta</taxon>
        <taxon>Embryophyta</taxon>
        <taxon>Tracheophyta</taxon>
        <taxon>Spermatophyta</taxon>
        <taxon>Magnoliopsida</taxon>
        <taxon>Liliopsida</taxon>
        <taxon>Poales</taxon>
        <taxon>Poaceae</taxon>
        <taxon>BOP clade</taxon>
        <taxon>Oryzoideae</taxon>
        <taxon>Oryzeae</taxon>
        <taxon>Oryzinae</taxon>
        <taxon>Oryza</taxon>
        <taxon>Oryza sativa</taxon>
    </lineage>
</organism>
<dbReference type="Proteomes" id="UP000059680">
    <property type="component" value="Chromosome 7"/>
</dbReference>
<reference evidence="2" key="1">
    <citation type="journal article" date="2005" name="Nature">
        <title>The map-based sequence of the rice genome.</title>
        <authorList>
            <consortium name="International rice genome sequencing project (IRGSP)"/>
            <person name="Matsumoto T."/>
            <person name="Wu J."/>
            <person name="Kanamori H."/>
            <person name="Katayose Y."/>
            <person name="Fujisawa M."/>
            <person name="Namiki N."/>
            <person name="Mizuno H."/>
            <person name="Yamamoto K."/>
            <person name="Antonio B.A."/>
            <person name="Baba T."/>
            <person name="Sakata K."/>
            <person name="Nagamura Y."/>
            <person name="Aoki H."/>
            <person name="Arikawa K."/>
            <person name="Arita K."/>
            <person name="Bito T."/>
            <person name="Chiden Y."/>
            <person name="Fujitsuka N."/>
            <person name="Fukunaka R."/>
            <person name="Hamada M."/>
            <person name="Harada C."/>
            <person name="Hayashi A."/>
            <person name="Hijishita S."/>
            <person name="Honda M."/>
            <person name="Hosokawa S."/>
            <person name="Ichikawa Y."/>
            <person name="Idonuma A."/>
            <person name="Iijima M."/>
            <person name="Ikeda M."/>
            <person name="Ikeno M."/>
            <person name="Ito K."/>
            <person name="Ito S."/>
            <person name="Ito T."/>
            <person name="Ito Y."/>
            <person name="Ito Y."/>
            <person name="Iwabuchi A."/>
            <person name="Kamiya K."/>
            <person name="Karasawa W."/>
            <person name="Kurita K."/>
            <person name="Katagiri S."/>
            <person name="Kikuta A."/>
            <person name="Kobayashi H."/>
            <person name="Kobayashi N."/>
            <person name="Machita K."/>
            <person name="Maehara T."/>
            <person name="Masukawa M."/>
            <person name="Mizubayashi T."/>
            <person name="Mukai Y."/>
            <person name="Nagasaki H."/>
            <person name="Nagata Y."/>
            <person name="Naito S."/>
            <person name="Nakashima M."/>
            <person name="Nakama Y."/>
            <person name="Nakamichi Y."/>
            <person name="Nakamura M."/>
            <person name="Meguro A."/>
            <person name="Negishi M."/>
            <person name="Ohta I."/>
            <person name="Ohta T."/>
            <person name="Okamoto M."/>
            <person name="Ono N."/>
            <person name="Saji S."/>
            <person name="Sakaguchi M."/>
            <person name="Sakai K."/>
            <person name="Shibata M."/>
            <person name="Shimokawa T."/>
            <person name="Song J."/>
            <person name="Takazaki Y."/>
            <person name="Terasawa K."/>
            <person name="Tsugane M."/>
            <person name="Tsuji K."/>
            <person name="Ueda S."/>
            <person name="Waki K."/>
            <person name="Yamagata H."/>
            <person name="Yamamoto M."/>
            <person name="Yamamoto S."/>
            <person name="Yamane H."/>
            <person name="Yoshiki S."/>
            <person name="Yoshihara R."/>
            <person name="Yukawa K."/>
            <person name="Zhong H."/>
            <person name="Yano M."/>
            <person name="Yuan Q."/>
            <person name="Ouyang S."/>
            <person name="Liu J."/>
            <person name="Jones K.M."/>
            <person name="Gansberger K."/>
            <person name="Moffat K."/>
            <person name="Hill J."/>
            <person name="Bera J."/>
            <person name="Fadrosh D."/>
            <person name="Jin S."/>
            <person name="Johri S."/>
            <person name="Kim M."/>
            <person name="Overton L."/>
            <person name="Reardon M."/>
            <person name="Tsitrin T."/>
            <person name="Vuong H."/>
            <person name="Weaver B."/>
            <person name="Ciecko A."/>
            <person name="Tallon L."/>
            <person name="Jackson J."/>
            <person name="Pai G."/>
            <person name="Aken S.V."/>
            <person name="Utterback T."/>
            <person name="Reidmuller S."/>
            <person name="Feldblyum T."/>
            <person name="Hsiao J."/>
            <person name="Zismann V."/>
            <person name="Iobst S."/>
            <person name="de Vazeille A.R."/>
            <person name="Buell C.R."/>
            <person name="Ying K."/>
            <person name="Li Y."/>
            <person name="Lu T."/>
            <person name="Huang Y."/>
            <person name="Zhao Q."/>
            <person name="Feng Q."/>
            <person name="Zhang L."/>
            <person name="Zhu J."/>
            <person name="Weng Q."/>
            <person name="Mu J."/>
            <person name="Lu Y."/>
            <person name="Fan D."/>
            <person name="Liu Y."/>
            <person name="Guan J."/>
            <person name="Zhang Y."/>
            <person name="Yu S."/>
            <person name="Liu X."/>
            <person name="Zhang Y."/>
            <person name="Hong G."/>
            <person name="Han B."/>
            <person name="Choisne N."/>
            <person name="Demange N."/>
            <person name="Orjeda G."/>
            <person name="Samain S."/>
            <person name="Cattolico L."/>
            <person name="Pelletier E."/>
            <person name="Couloux A."/>
            <person name="Segurens B."/>
            <person name="Wincker P."/>
            <person name="D'Hont A."/>
            <person name="Scarpelli C."/>
            <person name="Weissenbach J."/>
            <person name="Salanoubat M."/>
            <person name="Quetier F."/>
            <person name="Yu Y."/>
            <person name="Kim H.R."/>
            <person name="Rambo T."/>
            <person name="Currie J."/>
            <person name="Collura K."/>
            <person name="Luo M."/>
            <person name="Yang T."/>
            <person name="Ammiraju J.S.S."/>
            <person name="Engler F."/>
            <person name="Soderlund C."/>
            <person name="Wing R.A."/>
            <person name="Palmer L.E."/>
            <person name="de la Bastide M."/>
            <person name="Spiegel L."/>
            <person name="Nascimento L."/>
            <person name="Zutavern T."/>
            <person name="O'Shaughnessy A."/>
            <person name="Dike S."/>
            <person name="Dedhia N."/>
            <person name="Preston R."/>
            <person name="Balija V."/>
            <person name="McCombie W.R."/>
            <person name="Chow T."/>
            <person name="Chen H."/>
            <person name="Chung M."/>
            <person name="Chen C."/>
            <person name="Shaw J."/>
            <person name="Wu H."/>
            <person name="Hsiao K."/>
            <person name="Chao Y."/>
            <person name="Chu M."/>
            <person name="Cheng C."/>
            <person name="Hour A."/>
            <person name="Lee P."/>
            <person name="Lin S."/>
            <person name="Lin Y."/>
            <person name="Liou J."/>
            <person name="Liu S."/>
            <person name="Hsing Y."/>
            <person name="Raghuvanshi S."/>
            <person name="Mohanty A."/>
            <person name="Bharti A.K."/>
            <person name="Gaur A."/>
            <person name="Gupta V."/>
            <person name="Kumar D."/>
            <person name="Ravi V."/>
            <person name="Vij S."/>
            <person name="Kapur A."/>
            <person name="Khurana P."/>
            <person name="Khurana P."/>
            <person name="Khurana J.P."/>
            <person name="Tyagi A.K."/>
            <person name="Gaikwad K."/>
            <person name="Singh A."/>
            <person name="Dalal V."/>
            <person name="Srivastava S."/>
            <person name="Dixit A."/>
            <person name="Pal A.K."/>
            <person name="Ghazi I.A."/>
            <person name="Yadav M."/>
            <person name="Pandit A."/>
            <person name="Bhargava A."/>
            <person name="Sureshbabu K."/>
            <person name="Batra K."/>
            <person name="Sharma T.R."/>
            <person name="Mohapatra T."/>
            <person name="Singh N.K."/>
            <person name="Messing J."/>
            <person name="Nelson A.B."/>
            <person name="Fuks G."/>
            <person name="Kavchok S."/>
            <person name="Keizer G."/>
            <person name="Linton E."/>
            <person name="Llaca V."/>
            <person name="Song R."/>
            <person name="Tanyolac B."/>
            <person name="Young S."/>
            <person name="Ho-Il K."/>
            <person name="Hahn J.H."/>
            <person name="Sangsakoo G."/>
            <person name="Vanavichit A."/>
            <person name="de Mattos Luiz.A.T."/>
            <person name="Zimmer P.D."/>
            <person name="Malone G."/>
            <person name="Dellagostin O."/>
            <person name="de Oliveira A.C."/>
            <person name="Bevan M."/>
            <person name="Bancroft I."/>
            <person name="Minx P."/>
            <person name="Cordum H."/>
            <person name="Wilson R."/>
            <person name="Cheng Z."/>
            <person name="Jin W."/>
            <person name="Jiang J."/>
            <person name="Leong S.A."/>
            <person name="Iwama H."/>
            <person name="Gojobori T."/>
            <person name="Itoh T."/>
            <person name="Niimura Y."/>
            <person name="Fujii Y."/>
            <person name="Habara T."/>
            <person name="Sakai H."/>
            <person name="Sato Y."/>
            <person name="Wilson G."/>
            <person name="Kumar K."/>
            <person name="McCouch S."/>
            <person name="Juretic N."/>
            <person name="Hoen D."/>
            <person name="Wright S."/>
            <person name="Bruskiewich R."/>
            <person name="Bureau T."/>
            <person name="Miyao A."/>
            <person name="Hirochika H."/>
            <person name="Nishikawa T."/>
            <person name="Kadowaki K."/>
            <person name="Sugiura M."/>
            <person name="Burr B."/>
            <person name="Sasaki T."/>
        </authorList>
    </citation>
    <scope>NUCLEOTIDE SEQUENCE [LARGE SCALE GENOMIC DNA]</scope>
    <source>
        <strain evidence="2">cv. Nipponbare</strain>
    </source>
</reference>
<dbReference type="PANTHER" id="PTHR31111">
    <property type="entry name" value="BNAA05G37150D PROTEIN-RELATED"/>
    <property type="match status" value="1"/>
</dbReference>
<sequence length="202" mass="22635">MVKQRQTVGNLAIDGDLTYEILLQLPAKTVLRCGAMSKAWCRITTNPTFLSDHAHHRPLEALLYNSFGKAAGKIDMELDTLSVAVHYHAAVPERKGIGHHVICNPTMRQWAELPRLTGGRNLIECHREFGFYFHLQYDEYHLLCHCTMNLAVYYVVFSVDGDEPRQLDVEATGIELFGTKPIHQIDDGTGCSSWPPALVASS</sequence>
<protein>
    <submittedName>
        <fullName evidence="1">Os07g0667700 protein</fullName>
    </submittedName>
</protein>
<reference evidence="1 2" key="3">
    <citation type="journal article" date="2013" name="Rice">
        <title>Improvement of the Oryza sativa Nipponbare reference genome using next generation sequence and optical map data.</title>
        <authorList>
            <person name="Kawahara Y."/>
            <person name="de la Bastide M."/>
            <person name="Hamilton J.P."/>
            <person name="Kanamori H."/>
            <person name="McCombie W.R."/>
            <person name="Ouyang S."/>
            <person name="Schwartz D.C."/>
            <person name="Tanaka T."/>
            <person name="Wu J."/>
            <person name="Zhou S."/>
            <person name="Childs K.L."/>
            <person name="Davidson R.M."/>
            <person name="Lin H."/>
            <person name="Quesada-Ocampo L."/>
            <person name="Vaillancourt B."/>
            <person name="Sakai H."/>
            <person name="Lee S.S."/>
            <person name="Kim J."/>
            <person name="Numa H."/>
            <person name="Itoh T."/>
            <person name="Buell C.R."/>
            <person name="Matsumoto T."/>
        </authorList>
    </citation>
    <scope>NUCLEOTIDE SEQUENCE [LARGE SCALE GENOMIC DNA]</scope>
    <source>
        <strain evidence="2">cv. Nipponbare</strain>
    </source>
</reference>
<dbReference type="PANTHER" id="PTHR31111:SF136">
    <property type="entry name" value="F-BOX ASSOCIATED DOMAIN-CONTAINING PROTEIN"/>
    <property type="match status" value="1"/>
</dbReference>
<gene>
    <name evidence="1" type="ordered locus">Os07g0667700</name>
    <name evidence="1" type="ORF">OSNPB_070667700</name>
</gene>
<reference evidence="1 2" key="2">
    <citation type="journal article" date="2013" name="Plant Cell Physiol.">
        <title>Rice Annotation Project Database (RAP-DB): an integrative and interactive database for rice genomics.</title>
        <authorList>
            <person name="Sakai H."/>
            <person name="Lee S.S."/>
            <person name="Tanaka T."/>
            <person name="Numa H."/>
            <person name="Kim J."/>
            <person name="Kawahara Y."/>
            <person name="Wakimoto H."/>
            <person name="Yang C.C."/>
            <person name="Iwamoto M."/>
            <person name="Abe T."/>
            <person name="Yamada Y."/>
            <person name="Muto A."/>
            <person name="Inokuchi H."/>
            <person name="Ikemura T."/>
            <person name="Matsumoto T."/>
            <person name="Sasaki T."/>
            <person name="Itoh T."/>
        </authorList>
    </citation>
    <scope>NUCLEOTIDE SEQUENCE [LARGE SCALE GENOMIC DNA]</scope>
    <source>
        <strain evidence="2">cv. Nipponbare</strain>
    </source>
</reference>
<keyword evidence="2" id="KW-1185">Reference proteome</keyword>